<dbReference type="SUPFAM" id="SSF53383">
    <property type="entry name" value="PLP-dependent transferases"/>
    <property type="match status" value="1"/>
</dbReference>
<dbReference type="InterPro" id="IPR015421">
    <property type="entry name" value="PyrdxlP-dep_Trfase_major"/>
</dbReference>
<sequence length="411" mass="45543">MTDVTGELRLDNSMKLLARGRLVDATLSEKDYVIERDRLVDGAYPVYGERARGARVWDADGNEYLDYILAYGTIILGHVDPVVTEAAQREIEEGFSITLRKRTHIELAERLVRIIPGADRVFLLKTGSDATSAAVRLARAYTGRDRVVRWGYNGWHDWAAQRPGGVPATVRTQVDTFRYNDLDSLREVFRRHDGQVACLLLMPFELDSPEPGFLQGAVDLAHEHGALVVFDEMRSGFRVALGGAQELFGVRADLATFSKAMANGWAVSALTGRADVMAMVGRTHISSTFYSNTVAMAAAVATIDRLADGVLLKRIRDLGERLQDGLAALVRRHGVPAEVRGVPQMPFLTFTHPDPVRARLLQDTFFRETTRRGVLLHPTHHWFLCAATTDADLDRTLDVCDEAFRAAAKAA</sequence>
<dbReference type="InterPro" id="IPR015424">
    <property type="entry name" value="PyrdxlP-dep_Trfase"/>
</dbReference>
<evidence type="ECO:0000256" key="2">
    <source>
        <dbReference type="ARBA" id="ARBA00022898"/>
    </source>
</evidence>
<dbReference type="Gene3D" id="3.90.1150.10">
    <property type="entry name" value="Aspartate Aminotransferase, domain 1"/>
    <property type="match status" value="1"/>
</dbReference>
<name>A0A0F7VQD6_STRLW</name>
<dbReference type="RefSeq" id="WP_168387331.1">
    <property type="nucleotide sequence ID" value="NZ_AZSD01000044.1"/>
</dbReference>
<protein>
    <submittedName>
        <fullName evidence="4">Glutamate-1-semialdehyde 2,1-aminomutase</fullName>
    </submittedName>
</protein>
<organism evidence="4 5">
    <name type="scientific">Streptomyces leeuwenhoekii</name>
    <dbReference type="NCBI Taxonomy" id="1437453"/>
    <lineage>
        <taxon>Bacteria</taxon>
        <taxon>Bacillati</taxon>
        <taxon>Actinomycetota</taxon>
        <taxon>Actinomycetes</taxon>
        <taxon>Kitasatosporales</taxon>
        <taxon>Streptomycetaceae</taxon>
        <taxon>Streptomyces</taxon>
    </lineage>
</organism>
<dbReference type="PANTHER" id="PTHR43713:SF3">
    <property type="entry name" value="GLUTAMATE-1-SEMIALDEHYDE 2,1-AMINOMUTASE 1, CHLOROPLASTIC-RELATED"/>
    <property type="match status" value="1"/>
</dbReference>
<dbReference type="InterPro" id="IPR015422">
    <property type="entry name" value="PyrdxlP-dep_Trfase_small"/>
</dbReference>
<dbReference type="KEGG" id="sle:sle_01800"/>
<dbReference type="GO" id="GO:0008483">
    <property type="term" value="F:transaminase activity"/>
    <property type="evidence" value="ECO:0007669"/>
    <property type="project" value="InterPro"/>
</dbReference>
<dbReference type="EMBL" id="LN831790">
    <property type="protein sequence ID" value="CQR59642.1"/>
    <property type="molecule type" value="Genomic_DNA"/>
</dbReference>
<keyword evidence="2 3" id="KW-0663">Pyridoxal phosphate</keyword>
<gene>
    <name evidence="4" type="primary">sle_01800</name>
</gene>
<dbReference type="Proteomes" id="UP000035016">
    <property type="component" value="Chromosome Chromosome"/>
</dbReference>
<comment type="similarity">
    <text evidence="3">Belongs to the class-III pyridoxal-phosphate-dependent aminotransferase family.</text>
</comment>
<comment type="cofactor">
    <cofactor evidence="1">
        <name>pyridoxal 5'-phosphate</name>
        <dbReference type="ChEBI" id="CHEBI:597326"/>
    </cofactor>
</comment>
<reference evidence="4 5" key="1">
    <citation type="submission" date="2015-02" db="EMBL/GenBank/DDBJ databases">
        <authorList>
            <person name="Gomez-Escribano P.J."/>
        </authorList>
    </citation>
    <scope>NUCLEOTIDE SEQUENCE [LARGE SCALE GENOMIC DNA]</scope>
    <source>
        <strain evidence="5">C34 (DSM 42122 / NRRL B-24963)</strain>
    </source>
</reference>
<evidence type="ECO:0000256" key="3">
    <source>
        <dbReference type="RuleBase" id="RU003560"/>
    </source>
</evidence>
<evidence type="ECO:0000256" key="1">
    <source>
        <dbReference type="ARBA" id="ARBA00001933"/>
    </source>
</evidence>
<dbReference type="InterPro" id="IPR005814">
    <property type="entry name" value="Aminotrans_3"/>
</dbReference>
<dbReference type="Gene3D" id="3.40.640.10">
    <property type="entry name" value="Type I PLP-dependent aspartate aminotransferase-like (Major domain)"/>
    <property type="match status" value="1"/>
</dbReference>
<dbReference type="GO" id="GO:0030170">
    <property type="term" value="F:pyridoxal phosphate binding"/>
    <property type="evidence" value="ECO:0007669"/>
    <property type="project" value="InterPro"/>
</dbReference>
<dbReference type="Pfam" id="PF00202">
    <property type="entry name" value="Aminotran_3"/>
    <property type="match status" value="2"/>
</dbReference>
<accession>A0A0F7VQD6</accession>
<proteinExistence type="inferred from homology"/>
<evidence type="ECO:0000313" key="5">
    <source>
        <dbReference type="Proteomes" id="UP000035016"/>
    </source>
</evidence>
<dbReference type="PANTHER" id="PTHR43713">
    <property type="entry name" value="GLUTAMATE-1-SEMIALDEHYDE 2,1-AMINOMUTASE"/>
    <property type="match status" value="1"/>
</dbReference>
<evidence type="ECO:0000313" key="4">
    <source>
        <dbReference type="EMBL" id="CQR59642.1"/>
    </source>
</evidence>
<dbReference type="AlphaFoldDB" id="A0A0F7VQD6"/>